<sequence>MRIVIAGCGRIGSALAVRLTHENHDVHVIDRDPAGRRRLPPGFPGPFHVGNGFSRGILEQAGVRHSDALVAVTSGDNSNLVIARTAKETFRVPIVLARVHDPRHVSLYDGLGIPAVCDVTWSVHRIHQLLLHRDLTPDVRFGDGETLLVRSALPPYLTGRHVTEFEIEGEIRVVEVTRGGRSLLPRHGTVAAPDDIVTFAVAATSLRRLRGFLDKELGT</sequence>
<dbReference type="InterPro" id="IPR003148">
    <property type="entry name" value="RCK_N"/>
</dbReference>
<dbReference type="GO" id="GO:0015079">
    <property type="term" value="F:potassium ion transmembrane transporter activity"/>
    <property type="evidence" value="ECO:0007669"/>
    <property type="project" value="InterPro"/>
</dbReference>
<feature type="domain" description="RCK C-terminal" evidence="6">
    <location>
        <begin position="136"/>
        <end position="215"/>
    </location>
</feature>
<keyword evidence="3" id="KW-0630">Potassium</keyword>
<accession>A0A6G3WJ40</accession>
<dbReference type="SUPFAM" id="SSF51735">
    <property type="entry name" value="NAD(P)-binding Rossmann-fold domains"/>
    <property type="match status" value="1"/>
</dbReference>
<dbReference type="InterPro" id="IPR036291">
    <property type="entry name" value="NAD(P)-bd_dom_sf"/>
</dbReference>
<name>A0A6G3WJ40_9ACTN</name>
<keyword evidence="4" id="KW-0520">NAD</keyword>
<dbReference type="InterPro" id="IPR050721">
    <property type="entry name" value="Trk_Ktr_HKT_K-transport"/>
</dbReference>
<dbReference type="PRINTS" id="PR00335">
    <property type="entry name" value="KUPTAKETRKA"/>
</dbReference>
<comment type="caution">
    <text evidence="7">The sequence shown here is derived from an EMBL/GenBank/DDBJ whole genome shotgun (WGS) entry which is preliminary data.</text>
</comment>
<evidence type="ECO:0000256" key="1">
    <source>
        <dbReference type="ARBA" id="ARBA00017378"/>
    </source>
</evidence>
<keyword evidence="2" id="KW-0633">Potassium transport</keyword>
<dbReference type="AlphaFoldDB" id="A0A6G3WJ40"/>
<dbReference type="Pfam" id="PF02254">
    <property type="entry name" value="TrkA_N"/>
    <property type="match status" value="1"/>
</dbReference>
<feature type="domain" description="RCK N-terminal" evidence="5">
    <location>
        <begin position="1"/>
        <end position="120"/>
    </location>
</feature>
<evidence type="ECO:0000256" key="4">
    <source>
        <dbReference type="ARBA" id="ARBA00023027"/>
    </source>
</evidence>
<reference evidence="7" key="1">
    <citation type="submission" date="2020-01" db="EMBL/GenBank/DDBJ databases">
        <title>Insect and environment-associated Actinomycetes.</title>
        <authorList>
            <person name="Currrie C."/>
            <person name="Chevrette M."/>
            <person name="Carlson C."/>
            <person name="Stubbendieck R."/>
            <person name="Wendt-Pienkowski E."/>
        </authorList>
    </citation>
    <scope>NUCLEOTIDE SEQUENCE</scope>
    <source>
        <strain evidence="7">SID7499</strain>
    </source>
</reference>
<evidence type="ECO:0000259" key="5">
    <source>
        <dbReference type="PROSITE" id="PS51201"/>
    </source>
</evidence>
<dbReference type="GO" id="GO:0005886">
    <property type="term" value="C:plasma membrane"/>
    <property type="evidence" value="ECO:0007669"/>
    <property type="project" value="InterPro"/>
</dbReference>
<gene>
    <name evidence="7" type="ORF">G3M58_03235</name>
</gene>
<dbReference type="Gene3D" id="3.30.70.1450">
    <property type="entry name" value="Regulator of K+ conductance, C-terminal domain"/>
    <property type="match status" value="1"/>
</dbReference>
<proteinExistence type="predicted"/>
<dbReference type="PROSITE" id="PS51201">
    <property type="entry name" value="RCK_N"/>
    <property type="match status" value="1"/>
</dbReference>
<evidence type="ECO:0000259" key="6">
    <source>
        <dbReference type="PROSITE" id="PS51202"/>
    </source>
</evidence>
<dbReference type="InterPro" id="IPR006036">
    <property type="entry name" value="K_uptake_TrkA"/>
</dbReference>
<protein>
    <recommendedName>
        <fullName evidence="1">Trk system potassium uptake protein TrkA</fullName>
    </recommendedName>
</protein>
<dbReference type="PANTHER" id="PTHR43833">
    <property type="entry name" value="POTASSIUM CHANNEL PROTEIN 2-RELATED-RELATED"/>
    <property type="match status" value="1"/>
</dbReference>
<dbReference type="InterPro" id="IPR036721">
    <property type="entry name" value="RCK_C_sf"/>
</dbReference>
<dbReference type="PROSITE" id="PS51202">
    <property type="entry name" value="RCK_C"/>
    <property type="match status" value="1"/>
</dbReference>
<dbReference type="EMBL" id="JAAGMN010000293">
    <property type="protein sequence ID" value="NEE05443.1"/>
    <property type="molecule type" value="Genomic_DNA"/>
</dbReference>
<dbReference type="PANTHER" id="PTHR43833:SF8">
    <property type="entry name" value="TRK SYSTEM POTASSIUM UPTAKE PROTEIN TRKA"/>
    <property type="match status" value="1"/>
</dbReference>
<dbReference type="SUPFAM" id="SSF116726">
    <property type="entry name" value="TrkA C-terminal domain-like"/>
    <property type="match status" value="1"/>
</dbReference>
<dbReference type="InterPro" id="IPR006037">
    <property type="entry name" value="RCK_C"/>
</dbReference>
<keyword evidence="2" id="KW-0813">Transport</keyword>
<dbReference type="Gene3D" id="3.40.50.720">
    <property type="entry name" value="NAD(P)-binding Rossmann-like Domain"/>
    <property type="match status" value="1"/>
</dbReference>
<organism evidence="7">
    <name type="scientific">Streptomyces sp. SID7499</name>
    <dbReference type="NCBI Taxonomy" id="2706086"/>
    <lineage>
        <taxon>Bacteria</taxon>
        <taxon>Bacillati</taxon>
        <taxon>Actinomycetota</taxon>
        <taxon>Actinomycetes</taxon>
        <taxon>Kitasatosporales</taxon>
        <taxon>Streptomycetaceae</taxon>
        <taxon>Streptomyces</taxon>
    </lineage>
</organism>
<keyword evidence="2" id="KW-0406">Ion transport</keyword>
<evidence type="ECO:0000256" key="2">
    <source>
        <dbReference type="ARBA" id="ARBA00022538"/>
    </source>
</evidence>
<evidence type="ECO:0000313" key="7">
    <source>
        <dbReference type="EMBL" id="NEE05443.1"/>
    </source>
</evidence>
<evidence type="ECO:0000256" key="3">
    <source>
        <dbReference type="ARBA" id="ARBA00022958"/>
    </source>
</evidence>